<sequence>MSKHLRTQQTLKEAKQRKHWKFSLIRRLYDLGLSEQDIRKLYKFIDWVMILPKGLENEFWEDFKQFEKERKVTYITNAERIGYERGELAEGRSLILLLLNTRIGEVPQQNRTAIESLTLKKLEALGQALLNFTSTDDLVRWLQQNQNS</sequence>
<proteinExistence type="predicted"/>
<dbReference type="Proteomes" id="UP000729701">
    <property type="component" value="Unassembled WGS sequence"/>
</dbReference>
<dbReference type="PANTHER" id="PTHR35586:SF1">
    <property type="entry name" value="SLL1691 PROTEIN"/>
    <property type="match status" value="1"/>
</dbReference>
<dbReference type="InterPro" id="IPR025587">
    <property type="entry name" value="DUF4351"/>
</dbReference>
<evidence type="ECO:0000259" key="1">
    <source>
        <dbReference type="Pfam" id="PF14261"/>
    </source>
</evidence>
<reference evidence="2" key="1">
    <citation type="submission" date="2021-05" db="EMBL/GenBank/DDBJ databases">
        <authorList>
            <person name="Pietrasiak N."/>
            <person name="Ward R."/>
            <person name="Stajich J.E."/>
            <person name="Kurbessoian T."/>
        </authorList>
    </citation>
    <scope>NUCLEOTIDE SEQUENCE</scope>
    <source>
        <strain evidence="2">GSE-NOS-MK-12-04C</strain>
    </source>
</reference>
<accession>A0A951QUF8</accession>
<name>A0A951QUF8_9CYAN</name>
<gene>
    <name evidence="2" type="ORF">KME60_27165</name>
</gene>
<protein>
    <submittedName>
        <fullName evidence="2">DUF4351 domain-containing protein</fullName>
    </submittedName>
</protein>
<evidence type="ECO:0000313" key="2">
    <source>
        <dbReference type="EMBL" id="MBW4671005.1"/>
    </source>
</evidence>
<organism evidence="2 3">
    <name type="scientific">Cyanomargarita calcarea GSE-NOS-MK-12-04C</name>
    <dbReference type="NCBI Taxonomy" id="2839659"/>
    <lineage>
        <taxon>Bacteria</taxon>
        <taxon>Bacillati</taxon>
        <taxon>Cyanobacteriota</taxon>
        <taxon>Cyanophyceae</taxon>
        <taxon>Nostocales</taxon>
        <taxon>Cyanomargaritaceae</taxon>
        <taxon>Cyanomargarita</taxon>
    </lineage>
</organism>
<evidence type="ECO:0000313" key="3">
    <source>
        <dbReference type="Proteomes" id="UP000729701"/>
    </source>
</evidence>
<comment type="caution">
    <text evidence="2">The sequence shown here is derived from an EMBL/GenBank/DDBJ whole genome shotgun (WGS) entry which is preliminary data.</text>
</comment>
<feature type="domain" description="DUF4351" evidence="1">
    <location>
        <begin position="85"/>
        <end position="142"/>
    </location>
</feature>
<dbReference type="PANTHER" id="PTHR35586">
    <property type="entry name" value="SLL1691 PROTEIN"/>
    <property type="match status" value="1"/>
</dbReference>
<dbReference type="EMBL" id="JAHHGZ010000038">
    <property type="protein sequence ID" value="MBW4671005.1"/>
    <property type="molecule type" value="Genomic_DNA"/>
</dbReference>
<dbReference type="AlphaFoldDB" id="A0A951QUF8"/>
<reference evidence="2" key="2">
    <citation type="journal article" date="2022" name="Microbiol. Resour. Announc.">
        <title>Metagenome Sequencing to Explore Phylogenomics of Terrestrial Cyanobacteria.</title>
        <authorList>
            <person name="Ward R.D."/>
            <person name="Stajich J.E."/>
            <person name="Johansen J.R."/>
            <person name="Huntemann M."/>
            <person name="Clum A."/>
            <person name="Foster B."/>
            <person name="Foster B."/>
            <person name="Roux S."/>
            <person name="Palaniappan K."/>
            <person name="Varghese N."/>
            <person name="Mukherjee S."/>
            <person name="Reddy T.B.K."/>
            <person name="Daum C."/>
            <person name="Copeland A."/>
            <person name="Chen I.A."/>
            <person name="Ivanova N.N."/>
            <person name="Kyrpides N.C."/>
            <person name="Shapiro N."/>
            <person name="Eloe-Fadrosh E.A."/>
            <person name="Pietrasiak N."/>
        </authorList>
    </citation>
    <scope>NUCLEOTIDE SEQUENCE</scope>
    <source>
        <strain evidence="2">GSE-NOS-MK-12-04C</strain>
    </source>
</reference>
<dbReference type="Pfam" id="PF14261">
    <property type="entry name" value="DUF4351"/>
    <property type="match status" value="1"/>
</dbReference>